<dbReference type="EMBL" id="ACJW02000008">
    <property type="protein sequence ID" value="EEP66572.1"/>
    <property type="molecule type" value="Genomic_DNA"/>
</dbReference>
<dbReference type="Proteomes" id="UP000003009">
    <property type="component" value="Unassembled WGS sequence"/>
</dbReference>
<protein>
    <submittedName>
        <fullName evidence="1">Uncharacterized protein</fullName>
    </submittedName>
</protein>
<gene>
    <name evidence="1" type="ORF">GCWU000324_02972</name>
</gene>
<comment type="caution">
    <text evidence="1">The sequence shown here is derived from an EMBL/GenBank/DDBJ whole genome shotgun (WGS) entry which is preliminary data.</text>
</comment>
<sequence>MFCLTFLFTGLGGMGSLKSLRNRRSGIDARHFSLWRMKINSLAFVEHQCPTYNSSLFFQSFLNIKQDSRLRGNDGVSYFQAAFAMPKGSLKRLRYGNGKSGYGGDTPCSVSGCTKG</sequence>
<dbReference type="AlphaFoldDB" id="C4GMN7"/>
<name>C4GMN7_9NEIS</name>
<accession>C4GMN7</accession>
<evidence type="ECO:0000313" key="1">
    <source>
        <dbReference type="EMBL" id="EEP66572.1"/>
    </source>
</evidence>
<reference evidence="1" key="1">
    <citation type="submission" date="2009-04" db="EMBL/GenBank/DDBJ databases">
        <authorList>
            <person name="Weinstock G."/>
            <person name="Sodergren E."/>
            <person name="Clifton S."/>
            <person name="Fulton L."/>
            <person name="Fulton B."/>
            <person name="Courtney L."/>
            <person name="Fronick C."/>
            <person name="Harrison M."/>
            <person name="Strong C."/>
            <person name="Farmer C."/>
            <person name="Delahaunty K."/>
            <person name="Markovic C."/>
            <person name="Hall O."/>
            <person name="Minx P."/>
            <person name="Tomlinson C."/>
            <person name="Mitreva M."/>
            <person name="Nelson J."/>
            <person name="Hou S."/>
            <person name="Wollam A."/>
            <person name="Pepin K.H."/>
            <person name="Johnson M."/>
            <person name="Bhonagiri V."/>
            <person name="Nash W.E."/>
            <person name="Warren W."/>
            <person name="Chinwalla A."/>
            <person name="Mardis E.R."/>
            <person name="Wilson R.K."/>
        </authorList>
    </citation>
    <scope>NUCLEOTIDE SEQUENCE [LARGE SCALE GENOMIC DNA]</scope>
    <source>
        <strain evidence="1">ATCC 51147</strain>
    </source>
</reference>
<evidence type="ECO:0000313" key="2">
    <source>
        <dbReference type="Proteomes" id="UP000003009"/>
    </source>
</evidence>
<keyword evidence="2" id="KW-1185">Reference proteome</keyword>
<proteinExistence type="predicted"/>
<dbReference type="HOGENOM" id="CLU_2093555_0_0_4"/>
<organism evidence="1 2">
    <name type="scientific">Kingella oralis ATCC 51147</name>
    <dbReference type="NCBI Taxonomy" id="629741"/>
    <lineage>
        <taxon>Bacteria</taxon>
        <taxon>Pseudomonadati</taxon>
        <taxon>Pseudomonadota</taxon>
        <taxon>Betaproteobacteria</taxon>
        <taxon>Neisseriales</taxon>
        <taxon>Neisseriaceae</taxon>
        <taxon>Kingella</taxon>
    </lineage>
</organism>